<keyword evidence="12 15" id="KW-0511">Multifunctional enzyme</keyword>
<dbReference type="AlphaFoldDB" id="A0A7J9NM54"/>
<dbReference type="Proteomes" id="UP000563838">
    <property type="component" value="Unassembled WGS sequence"/>
</dbReference>
<dbReference type="GO" id="GO:0003887">
    <property type="term" value="F:DNA-directed DNA polymerase activity"/>
    <property type="evidence" value="ECO:0007669"/>
    <property type="project" value="UniProtKB-UniRule"/>
</dbReference>
<evidence type="ECO:0000256" key="11">
    <source>
        <dbReference type="ARBA" id="ARBA00023125"/>
    </source>
</evidence>
<evidence type="ECO:0000256" key="4">
    <source>
        <dbReference type="ARBA" id="ARBA00022679"/>
    </source>
</evidence>
<name>A0A7J9NM54_METMI</name>
<comment type="function">
    <text evidence="13 15">Possesses two activities: a DNA synthesis (polymerase) and an exonucleolytic activity that degrades single-stranded DNA in the 3' to 5' direction. Has a template-primer preference which is characteristic of a replicative DNA polymerase.</text>
</comment>
<dbReference type="EMBL" id="JACDUK010000006">
    <property type="protein sequence ID" value="MBA2853998.1"/>
    <property type="molecule type" value="Genomic_DNA"/>
</dbReference>
<proteinExistence type="inferred from homology"/>
<evidence type="ECO:0000256" key="14">
    <source>
        <dbReference type="ARBA" id="ARBA00049244"/>
    </source>
</evidence>
<evidence type="ECO:0000256" key="15">
    <source>
        <dbReference type="HAMAP-Rule" id="MF_00325"/>
    </source>
</evidence>
<dbReference type="PANTHER" id="PTHR10416">
    <property type="entry name" value="DNA POLYMERASE DELTA SUBUNIT 2"/>
    <property type="match status" value="1"/>
</dbReference>
<evidence type="ECO:0000256" key="3">
    <source>
        <dbReference type="ARBA" id="ARBA00011315"/>
    </source>
</evidence>
<dbReference type="FunFam" id="3.60.21.50:FF:000003">
    <property type="entry name" value="DNA polymerase II small subunit"/>
    <property type="match status" value="1"/>
</dbReference>
<keyword evidence="4 15" id="KW-0808">Transferase</keyword>
<evidence type="ECO:0000256" key="10">
    <source>
        <dbReference type="ARBA" id="ARBA00022932"/>
    </source>
</evidence>
<evidence type="ECO:0000313" key="18">
    <source>
        <dbReference type="EMBL" id="MBA2853998.1"/>
    </source>
</evidence>
<keyword evidence="7 15" id="KW-0540">Nuclease</keyword>
<sequence length="586" mass="67763">MINDFLNIQVLLAPESYSRLQNLDSNDFSDLFNKIKEFKSKKDDFILLDSHFLNIFLGTNLKNIFEEYGKFDFLAYYTSNEVAFEEQEILEKDDFEPIGEVKLENEEIFKPKMENKAYDLDFEDIEEEEPELDEIHKKLEEERKERLLEIRSIRESVNNKINYYAKDIEAQIHVYDEYDVTGKSTCEGTLDDFVKYFKDRCSTLRKIIELKTQKKAYPLNQLFRRKKENEVFIAGIVSDVNSTKNGHKMVELEDENGTFRVLLMKDKMEKGDLPSDVLLDEVIGFEGTINDKGDLMFVDRAFRPDITPKPTKTTDEKIYTAFLSDVHVGSREFLNKVFAKFIRFLNGEVNNGLEEKIVSRLKYISIAGDLVDGVGIYPGQEYDLYDVDIISQYAEVAAYLEQVPEHIKFIICPGNHDALRPAEPQPTFDESITSLFPKENVTFVGNPGVVNMHGLDLLMYHGRSFDDIIGQISSAQYTNPPSIMTELLKRRHLCPTYGGRCPIAPEHVDYLAIHTEPDIFHTGHIHINGYDNYHGVRMINSGTFQEQTDFQKRMGIKPTPGIIPIQDLSKREQHMIEWNQGKIEIN</sequence>
<keyword evidence="6 15" id="KW-0235">DNA replication</keyword>
<keyword evidence="8 15" id="KW-0378">Hydrolase</keyword>
<evidence type="ECO:0000313" key="17">
    <source>
        <dbReference type="EMBL" id="MBA2841339.1"/>
    </source>
</evidence>
<evidence type="ECO:0000256" key="12">
    <source>
        <dbReference type="ARBA" id="ARBA00023268"/>
    </source>
</evidence>
<dbReference type="NCBIfam" id="NF003118">
    <property type="entry name" value="PRK04036.1-3"/>
    <property type="match status" value="1"/>
</dbReference>
<evidence type="ECO:0000256" key="1">
    <source>
        <dbReference type="ARBA" id="ARBA00000563"/>
    </source>
</evidence>
<dbReference type="GO" id="GO:0006308">
    <property type="term" value="P:DNA catabolic process"/>
    <property type="evidence" value="ECO:0007669"/>
    <property type="project" value="UniProtKB-UniRule"/>
</dbReference>
<dbReference type="InterPro" id="IPR011149">
    <property type="entry name" value="Pol2_small_arc"/>
</dbReference>
<accession>A0A7J9NM54</accession>
<dbReference type="InterPro" id="IPR007185">
    <property type="entry name" value="DNA_pol_a/d/e_bsu"/>
</dbReference>
<dbReference type="Proteomes" id="UP000522365">
    <property type="component" value="Unassembled WGS sequence"/>
</dbReference>
<comment type="similarity">
    <text evidence="2 15">Belongs to the DNA polymerase delta/II small subunit family.</text>
</comment>
<comment type="subunit">
    <text evidence="3 15">Heterodimer of a large subunit and a small subunit.</text>
</comment>
<dbReference type="EC" id="2.7.7.7" evidence="15"/>
<evidence type="ECO:0000313" key="19">
    <source>
        <dbReference type="EMBL" id="MBB6402640.1"/>
    </source>
</evidence>
<dbReference type="PIRSF" id="PIRSF000803">
    <property type="entry name" value="Arc_Pol2_small"/>
    <property type="match status" value="1"/>
</dbReference>
<dbReference type="HAMAP" id="MF_00325">
    <property type="entry name" value="DNApol_II_A_arch"/>
    <property type="match status" value="1"/>
</dbReference>
<dbReference type="InterPro" id="IPR024826">
    <property type="entry name" value="DNA_pol_delta/II_ssu"/>
</dbReference>
<evidence type="ECO:0000313" key="21">
    <source>
        <dbReference type="Proteomes" id="UP000536195"/>
    </source>
</evidence>
<dbReference type="EMBL" id="JACHEC010000005">
    <property type="protein sequence ID" value="MBB6402640.1"/>
    <property type="molecule type" value="Genomic_DNA"/>
</dbReference>
<dbReference type="Proteomes" id="UP000536195">
    <property type="component" value="Unassembled WGS sequence"/>
</dbReference>
<evidence type="ECO:0000256" key="13">
    <source>
        <dbReference type="ARBA" id="ARBA00024817"/>
    </source>
</evidence>
<dbReference type="GO" id="GO:0006271">
    <property type="term" value="P:DNA strand elongation involved in DNA replication"/>
    <property type="evidence" value="ECO:0007669"/>
    <property type="project" value="TreeGrafter"/>
</dbReference>
<keyword evidence="5 15" id="KW-0548">Nucleotidyltransferase</keyword>
<evidence type="ECO:0000256" key="6">
    <source>
        <dbReference type="ARBA" id="ARBA00022705"/>
    </source>
</evidence>
<dbReference type="PANTHER" id="PTHR10416:SF0">
    <property type="entry name" value="DNA POLYMERASE DELTA SUBUNIT 2"/>
    <property type="match status" value="1"/>
</dbReference>
<dbReference type="Gene3D" id="3.60.21.50">
    <property type="match status" value="1"/>
</dbReference>
<keyword evidence="9 15" id="KW-0269">Exonuclease</keyword>
<comment type="caution">
    <text evidence="17">The sequence shown here is derived from an EMBL/GenBank/DDBJ whole genome shotgun (WGS) entry which is preliminary data.</text>
</comment>
<keyword evidence="10 15" id="KW-0239">DNA-directed DNA polymerase</keyword>
<organism evidence="17 22">
    <name type="scientific">Methanococcus maripaludis</name>
    <name type="common">Methanococcus deltae</name>
    <dbReference type="NCBI Taxonomy" id="39152"/>
    <lineage>
        <taxon>Archaea</taxon>
        <taxon>Methanobacteriati</taxon>
        <taxon>Methanobacteriota</taxon>
        <taxon>Methanomada group</taxon>
        <taxon>Methanococci</taxon>
        <taxon>Methanococcales</taxon>
        <taxon>Methanococcaceae</taxon>
        <taxon>Methanococcus</taxon>
    </lineage>
</organism>
<keyword evidence="11 15" id="KW-0238">DNA-binding</keyword>
<dbReference type="EC" id="3.1.11.1" evidence="15"/>
<dbReference type="EMBL" id="JACDUI010000004">
    <property type="protein sequence ID" value="MBA2841339.1"/>
    <property type="molecule type" value="Genomic_DNA"/>
</dbReference>
<evidence type="ECO:0000259" key="16">
    <source>
        <dbReference type="Pfam" id="PF04042"/>
    </source>
</evidence>
<evidence type="ECO:0000256" key="5">
    <source>
        <dbReference type="ARBA" id="ARBA00022695"/>
    </source>
</evidence>
<reference evidence="20 22" key="1">
    <citation type="submission" date="2020-07" db="EMBL/GenBank/DDBJ databases">
        <title>Genomic Encyclopedia of Type Strains, Phase IV (KMG-V): Genome sequencing to study the core and pangenomes of soil and plant-associated prokaryotes.</title>
        <authorList>
            <person name="Whitman W."/>
        </authorList>
    </citation>
    <scope>NUCLEOTIDE SEQUENCE [LARGE SCALE GENOMIC DNA]</scope>
    <source>
        <strain evidence="17 22">A4</strain>
        <strain evidence="19 21">C11</strain>
        <strain evidence="18 20">S1</strain>
    </source>
</reference>
<dbReference type="GO" id="GO:0042575">
    <property type="term" value="C:DNA polymerase complex"/>
    <property type="evidence" value="ECO:0007669"/>
    <property type="project" value="TreeGrafter"/>
</dbReference>
<dbReference type="CDD" id="cd04490">
    <property type="entry name" value="PolII_SU_OBF"/>
    <property type="match status" value="1"/>
</dbReference>
<evidence type="ECO:0000256" key="2">
    <source>
        <dbReference type="ARBA" id="ARBA00006035"/>
    </source>
</evidence>
<dbReference type="InterPro" id="IPR029052">
    <property type="entry name" value="Metallo-depent_PP-like"/>
</dbReference>
<evidence type="ECO:0000313" key="20">
    <source>
        <dbReference type="Proteomes" id="UP000522365"/>
    </source>
</evidence>
<gene>
    <name evidence="15" type="primary">polB</name>
    <name evidence="17" type="ORF">HNP87_001890</name>
    <name evidence="18" type="ORF">HNP89_001976</name>
    <name evidence="19" type="ORF">HNP92_001963</name>
</gene>
<dbReference type="GO" id="GO:0008310">
    <property type="term" value="F:single-stranded DNA 3'-5' DNA exonuclease activity"/>
    <property type="evidence" value="ECO:0007669"/>
    <property type="project" value="UniProtKB-EC"/>
</dbReference>
<evidence type="ECO:0000256" key="8">
    <source>
        <dbReference type="ARBA" id="ARBA00022801"/>
    </source>
</evidence>
<comment type="catalytic activity">
    <reaction evidence="14 15">
        <text>DNA(n) + a 2'-deoxyribonucleoside 5'-triphosphate = DNA(n+1) + diphosphate</text>
        <dbReference type="Rhea" id="RHEA:22508"/>
        <dbReference type="Rhea" id="RHEA-COMP:17339"/>
        <dbReference type="Rhea" id="RHEA-COMP:17340"/>
        <dbReference type="ChEBI" id="CHEBI:33019"/>
        <dbReference type="ChEBI" id="CHEBI:61560"/>
        <dbReference type="ChEBI" id="CHEBI:173112"/>
        <dbReference type="EC" id="2.7.7.7"/>
    </reaction>
</comment>
<dbReference type="NCBIfam" id="NF003119">
    <property type="entry name" value="PRK04036.1-4"/>
    <property type="match status" value="1"/>
</dbReference>
<dbReference type="GO" id="GO:0003677">
    <property type="term" value="F:DNA binding"/>
    <property type="evidence" value="ECO:0007669"/>
    <property type="project" value="UniProtKB-UniRule"/>
</dbReference>
<dbReference type="Pfam" id="PF04042">
    <property type="entry name" value="DNA_pol_E_B"/>
    <property type="match status" value="1"/>
</dbReference>
<protein>
    <recommendedName>
        <fullName evidence="15">DNA polymerase II small subunit</fullName>
        <shortName evidence="15">Pol II</shortName>
        <ecNumber evidence="15">2.7.7.7</ecNumber>
    </recommendedName>
    <alternativeName>
        <fullName evidence="15">Exodeoxyribonuclease small subunit</fullName>
        <ecNumber evidence="15">3.1.11.1</ecNumber>
    </alternativeName>
</protein>
<evidence type="ECO:0000313" key="22">
    <source>
        <dbReference type="Proteomes" id="UP000563838"/>
    </source>
</evidence>
<comment type="catalytic activity">
    <reaction evidence="1 15">
        <text>Exonucleolytic cleavage in the 3'- to 5'-direction to yield nucleoside 5'-phosphates.</text>
        <dbReference type="EC" id="3.1.11.1"/>
    </reaction>
</comment>
<feature type="domain" description="DNA polymerase alpha/delta/epsilon subunit B" evidence="16">
    <location>
        <begin position="394"/>
        <end position="523"/>
    </location>
</feature>
<dbReference type="SUPFAM" id="SSF56300">
    <property type="entry name" value="Metallo-dependent phosphatases"/>
    <property type="match status" value="1"/>
</dbReference>
<dbReference type="RefSeq" id="WP_181489451.1">
    <property type="nucleotide sequence ID" value="NZ_JACDUI010000004.1"/>
</dbReference>
<evidence type="ECO:0000256" key="9">
    <source>
        <dbReference type="ARBA" id="ARBA00022839"/>
    </source>
</evidence>
<dbReference type="CDD" id="cd07386">
    <property type="entry name" value="MPP_DNA_pol_II_small_archeal_C"/>
    <property type="match status" value="1"/>
</dbReference>
<evidence type="ECO:0000256" key="7">
    <source>
        <dbReference type="ARBA" id="ARBA00022722"/>
    </source>
</evidence>